<reference evidence="1" key="1">
    <citation type="journal article" date="2022" name="bioRxiv">
        <title>Sequencing and chromosome-scale assembly of the giantPleurodeles waltlgenome.</title>
        <authorList>
            <person name="Brown T."/>
            <person name="Elewa A."/>
            <person name="Iarovenko S."/>
            <person name="Subramanian E."/>
            <person name="Araus A.J."/>
            <person name="Petzold A."/>
            <person name="Susuki M."/>
            <person name="Suzuki K.-i.T."/>
            <person name="Hayashi T."/>
            <person name="Toyoda A."/>
            <person name="Oliveira C."/>
            <person name="Osipova E."/>
            <person name="Leigh N.D."/>
            <person name="Simon A."/>
            <person name="Yun M.H."/>
        </authorList>
    </citation>
    <scope>NUCLEOTIDE SEQUENCE</scope>
    <source>
        <strain evidence="1">20211129_DDA</strain>
        <tissue evidence="1">Liver</tissue>
    </source>
</reference>
<dbReference type="AlphaFoldDB" id="A0AAV7NAA9"/>
<evidence type="ECO:0000313" key="1">
    <source>
        <dbReference type="EMBL" id="KAJ1112147.1"/>
    </source>
</evidence>
<sequence>MAETAPAVDVDAFQSPPLCPAAAEEEGTLFLYLHFLTFGDITSSPGCLSAPLLPEGQLELGHVCRLPSREQIHEHIK</sequence>
<keyword evidence="2" id="KW-1185">Reference proteome</keyword>
<protein>
    <submittedName>
        <fullName evidence="1">Uncharacterized protein</fullName>
    </submittedName>
</protein>
<dbReference type="Proteomes" id="UP001066276">
    <property type="component" value="Chromosome 8"/>
</dbReference>
<proteinExistence type="predicted"/>
<organism evidence="1 2">
    <name type="scientific">Pleurodeles waltl</name>
    <name type="common">Iberian ribbed newt</name>
    <dbReference type="NCBI Taxonomy" id="8319"/>
    <lineage>
        <taxon>Eukaryota</taxon>
        <taxon>Metazoa</taxon>
        <taxon>Chordata</taxon>
        <taxon>Craniata</taxon>
        <taxon>Vertebrata</taxon>
        <taxon>Euteleostomi</taxon>
        <taxon>Amphibia</taxon>
        <taxon>Batrachia</taxon>
        <taxon>Caudata</taxon>
        <taxon>Salamandroidea</taxon>
        <taxon>Salamandridae</taxon>
        <taxon>Pleurodelinae</taxon>
        <taxon>Pleurodeles</taxon>
    </lineage>
</organism>
<accession>A0AAV7NAA9</accession>
<name>A0AAV7NAA9_PLEWA</name>
<evidence type="ECO:0000313" key="2">
    <source>
        <dbReference type="Proteomes" id="UP001066276"/>
    </source>
</evidence>
<comment type="caution">
    <text evidence="1">The sequence shown here is derived from an EMBL/GenBank/DDBJ whole genome shotgun (WGS) entry which is preliminary data.</text>
</comment>
<gene>
    <name evidence="1" type="ORF">NDU88_000415</name>
</gene>
<dbReference type="EMBL" id="JANPWB010000012">
    <property type="protein sequence ID" value="KAJ1112147.1"/>
    <property type="molecule type" value="Genomic_DNA"/>
</dbReference>